<dbReference type="InterPro" id="IPR000847">
    <property type="entry name" value="LysR_HTH_N"/>
</dbReference>
<evidence type="ECO:0000256" key="3">
    <source>
        <dbReference type="ARBA" id="ARBA00023125"/>
    </source>
</evidence>
<gene>
    <name evidence="6" type="ORF">K529_002115</name>
</gene>
<dbReference type="Proteomes" id="UP000013243">
    <property type="component" value="Chromosome"/>
</dbReference>
<evidence type="ECO:0000313" key="6">
    <source>
        <dbReference type="EMBL" id="ANP39549.1"/>
    </source>
</evidence>
<evidence type="ECO:0000256" key="2">
    <source>
        <dbReference type="ARBA" id="ARBA00023015"/>
    </source>
</evidence>
<evidence type="ECO:0000256" key="1">
    <source>
        <dbReference type="ARBA" id="ARBA00009437"/>
    </source>
</evidence>
<protein>
    <submittedName>
        <fullName evidence="6">LysR family transcriptional regulator</fullName>
    </submittedName>
</protein>
<comment type="similarity">
    <text evidence="1">Belongs to the LysR transcriptional regulatory family.</text>
</comment>
<evidence type="ECO:0000259" key="5">
    <source>
        <dbReference type="PROSITE" id="PS50931"/>
    </source>
</evidence>
<reference evidence="6 7" key="1">
    <citation type="journal article" date="2016" name="ISME J.">
        <title>Global occurrence and heterogeneity of the Roseobacter-clade species Ruegeria mobilis.</title>
        <authorList>
            <person name="Sonnenschein E."/>
            <person name="Gram L."/>
        </authorList>
    </citation>
    <scope>NUCLEOTIDE SEQUENCE [LARGE SCALE GENOMIC DNA]</scope>
    <source>
        <strain evidence="6 7">F1926</strain>
    </source>
</reference>
<dbReference type="EMBL" id="CP015230">
    <property type="protein sequence ID" value="ANP39549.1"/>
    <property type="molecule type" value="Genomic_DNA"/>
</dbReference>
<dbReference type="RefSeq" id="WP_005623161.1">
    <property type="nucleotide sequence ID" value="NZ_CP015230.1"/>
</dbReference>
<organism evidence="6 7">
    <name type="scientific">Tritonibacter mobilis F1926</name>
    <dbReference type="NCBI Taxonomy" id="1265309"/>
    <lineage>
        <taxon>Bacteria</taxon>
        <taxon>Pseudomonadati</taxon>
        <taxon>Pseudomonadota</taxon>
        <taxon>Alphaproteobacteria</taxon>
        <taxon>Rhodobacterales</taxon>
        <taxon>Paracoccaceae</taxon>
        <taxon>Tritonibacter</taxon>
    </lineage>
</organism>
<sequence length="282" mass="30373">MDTRFVASLLAIVDEGSIAAAARRAGVTASALSQRVAALEGDLGVALLRREGRMVRPTHACSRLLPRLREFIRLEGDLRADLRGHGMAGTVRVGAISTALGDWAAPLLRHLRTTAPEVDLRLVPGTSSGLLALLEAEEIDVAVVVEPPMALPKSLRFQPLLNEPIGLLSPVQGPSDKLPYLVYSRDAWGGAVCWSALNARVHDPAVLVEMDALETIAQMVEDGVGQAVLPRWRGLSRHAPKAQFAPWPDVHRTIGLVHRLRDLDSPLLALVRDGIGGGRLDR</sequence>
<dbReference type="InterPro" id="IPR005119">
    <property type="entry name" value="LysR_subst-bd"/>
</dbReference>
<proteinExistence type="inferred from homology"/>
<dbReference type="GeneID" id="28248589"/>
<dbReference type="STRING" id="1265309.K529_002115"/>
<evidence type="ECO:0000313" key="7">
    <source>
        <dbReference type="Proteomes" id="UP000013243"/>
    </source>
</evidence>
<feature type="domain" description="HTH lysR-type" evidence="5">
    <location>
        <begin position="1"/>
        <end position="58"/>
    </location>
</feature>
<evidence type="ECO:0000256" key="4">
    <source>
        <dbReference type="ARBA" id="ARBA00023163"/>
    </source>
</evidence>
<dbReference type="PANTHER" id="PTHR30126">
    <property type="entry name" value="HTH-TYPE TRANSCRIPTIONAL REGULATOR"/>
    <property type="match status" value="1"/>
</dbReference>
<dbReference type="GO" id="GO:0000976">
    <property type="term" value="F:transcription cis-regulatory region binding"/>
    <property type="evidence" value="ECO:0007669"/>
    <property type="project" value="TreeGrafter"/>
</dbReference>
<keyword evidence="2" id="KW-0805">Transcription regulation</keyword>
<keyword evidence="3" id="KW-0238">DNA-binding</keyword>
<dbReference type="SUPFAM" id="SSF53850">
    <property type="entry name" value="Periplasmic binding protein-like II"/>
    <property type="match status" value="1"/>
</dbReference>
<dbReference type="AlphaFoldDB" id="A0A1B0ZYY7"/>
<dbReference type="Gene3D" id="1.10.10.10">
    <property type="entry name" value="Winged helix-like DNA-binding domain superfamily/Winged helix DNA-binding domain"/>
    <property type="match status" value="1"/>
</dbReference>
<dbReference type="PROSITE" id="PS50931">
    <property type="entry name" value="HTH_LYSR"/>
    <property type="match status" value="1"/>
</dbReference>
<dbReference type="InterPro" id="IPR036390">
    <property type="entry name" value="WH_DNA-bd_sf"/>
</dbReference>
<dbReference type="OrthoDB" id="9811588at2"/>
<keyword evidence="4" id="KW-0804">Transcription</keyword>
<dbReference type="GO" id="GO:0003700">
    <property type="term" value="F:DNA-binding transcription factor activity"/>
    <property type="evidence" value="ECO:0007669"/>
    <property type="project" value="InterPro"/>
</dbReference>
<dbReference type="SUPFAM" id="SSF46785">
    <property type="entry name" value="Winged helix' DNA-binding domain"/>
    <property type="match status" value="1"/>
</dbReference>
<dbReference type="PANTHER" id="PTHR30126:SF94">
    <property type="entry name" value="LYSR FAMILY TRANSCRIPTIONAL REGULATOR"/>
    <property type="match status" value="1"/>
</dbReference>
<dbReference type="Pfam" id="PF03466">
    <property type="entry name" value="LysR_substrate"/>
    <property type="match status" value="1"/>
</dbReference>
<dbReference type="Gene3D" id="3.40.190.10">
    <property type="entry name" value="Periplasmic binding protein-like II"/>
    <property type="match status" value="2"/>
</dbReference>
<dbReference type="KEGG" id="rmb:K529_002115"/>
<accession>A0A1B0ZYY7</accession>
<name>A0A1B0ZYY7_9RHOB</name>
<dbReference type="InterPro" id="IPR036388">
    <property type="entry name" value="WH-like_DNA-bd_sf"/>
</dbReference>
<dbReference type="Pfam" id="PF00126">
    <property type="entry name" value="HTH_1"/>
    <property type="match status" value="1"/>
</dbReference>